<name>A0ABS7BXV3_9BACL</name>
<evidence type="ECO:0000313" key="1">
    <source>
        <dbReference type="EMBL" id="MBW7453474.1"/>
    </source>
</evidence>
<keyword evidence="2" id="KW-1185">Reference proteome</keyword>
<dbReference type="Proteomes" id="UP001519887">
    <property type="component" value="Unassembled WGS sequence"/>
</dbReference>
<sequence>MEQDEISISPYCSLHEQADQWFEAIHKEMCGAAGDHICFRASSIELNFGTSEGNIR</sequence>
<accession>A0ABS7BXV3</accession>
<comment type="caution">
    <text evidence="1">The sequence shown here is derived from an EMBL/GenBank/DDBJ whole genome shotgun (WGS) entry which is preliminary data.</text>
</comment>
<gene>
    <name evidence="1" type="ORF">K0U00_05415</name>
</gene>
<evidence type="ECO:0000313" key="2">
    <source>
        <dbReference type="Proteomes" id="UP001519887"/>
    </source>
</evidence>
<protein>
    <submittedName>
        <fullName evidence="1">Uncharacterized protein</fullName>
    </submittedName>
</protein>
<dbReference type="RefSeq" id="WP_210041317.1">
    <property type="nucleotide sequence ID" value="NZ_JBHLVU010000073.1"/>
</dbReference>
<dbReference type="EMBL" id="JAHZIK010000078">
    <property type="protein sequence ID" value="MBW7453474.1"/>
    <property type="molecule type" value="Genomic_DNA"/>
</dbReference>
<organism evidence="1 2">
    <name type="scientific">Paenibacillus sepulcri</name>
    <dbReference type="NCBI Taxonomy" id="359917"/>
    <lineage>
        <taxon>Bacteria</taxon>
        <taxon>Bacillati</taxon>
        <taxon>Bacillota</taxon>
        <taxon>Bacilli</taxon>
        <taxon>Bacillales</taxon>
        <taxon>Paenibacillaceae</taxon>
        <taxon>Paenibacillus</taxon>
    </lineage>
</organism>
<reference evidence="1 2" key="1">
    <citation type="submission" date="2021-07" db="EMBL/GenBank/DDBJ databases">
        <title>Paenibacillus radiodurans sp. nov., isolated from the southeastern edge of Tengger Desert.</title>
        <authorList>
            <person name="Zhang G."/>
        </authorList>
    </citation>
    <scope>NUCLEOTIDE SEQUENCE [LARGE SCALE GENOMIC DNA]</scope>
    <source>
        <strain evidence="1 2">CCM 7311</strain>
    </source>
</reference>
<proteinExistence type="predicted"/>